<dbReference type="Pfam" id="PF02798">
    <property type="entry name" value="GST_N"/>
    <property type="match status" value="1"/>
</dbReference>
<dbReference type="Proteomes" id="UP000322165">
    <property type="component" value="Unassembled WGS sequence"/>
</dbReference>
<dbReference type="CDD" id="cd03057">
    <property type="entry name" value="GST_N_Beta"/>
    <property type="match status" value="1"/>
</dbReference>
<keyword evidence="4" id="KW-0808">Transferase</keyword>
<dbReference type="PROSITE" id="PS50405">
    <property type="entry name" value="GST_CTER"/>
    <property type="match status" value="1"/>
</dbReference>
<dbReference type="InterPro" id="IPR010987">
    <property type="entry name" value="Glutathione-S-Trfase_C-like"/>
</dbReference>
<reference evidence="4 5" key="1">
    <citation type="submission" date="2019-09" db="EMBL/GenBank/DDBJ databases">
        <title>Arenimonas chukotkensis sp. nov., a bacterium isolated from Chukotka hot spring, Arctic region, Russia.</title>
        <authorList>
            <person name="Zayulina K.S."/>
            <person name="Prokofeva M.I."/>
            <person name="Elcheninov A.G."/>
            <person name="Novikov A."/>
            <person name="Kochetkova T.V."/>
            <person name="Kublanov I.V."/>
        </authorList>
    </citation>
    <scope>NUCLEOTIDE SEQUENCE [LARGE SCALE GENOMIC DNA]</scope>
    <source>
        <strain evidence="4 5">3729k</strain>
    </source>
</reference>
<evidence type="ECO:0000259" key="3">
    <source>
        <dbReference type="PROSITE" id="PS50405"/>
    </source>
</evidence>
<comment type="caution">
    <text evidence="4">The sequence shown here is derived from an EMBL/GenBank/DDBJ whole genome shotgun (WGS) entry which is preliminary data.</text>
</comment>
<dbReference type="SFLD" id="SFLDG01150">
    <property type="entry name" value="Main.1:_Beta-like"/>
    <property type="match status" value="1"/>
</dbReference>
<dbReference type="SUPFAM" id="SSF52833">
    <property type="entry name" value="Thioredoxin-like"/>
    <property type="match status" value="1"/>
</dbReference>
<evidence type="ECO:0000313" key="4">
    <source>
        <dbReference type="EMBL" id="KAA2284459.1"/>
    </source>
</evidence>
<dbReference type="SFLD" id="SFLDS00019">
    <property type="entry name" value="Glutathione_Transferase_(cytos"/>
    <property type="match status" value="1"/>
</dbReference>
<feature type="domain" description="GST C-terminal" evidence="3">
    <location>
        <begin position="86"/>
        <end position="207"/>
    </location>
</feature>
<dbReference type="InterPro" id="IPR004046">
    <property type="entry name" value="GST_C"/>
</dbReference>
<dbReference type="PROSITE" id="PS50404">
    <property type="entry name" value="GST_NTER"/>
    <property type="match status" value="1"/>
</dbReference>
<dbReference type="RefSeq" id="WP_149860892.1">
    <property type="nucleotide sequence ID" value="NZ_VUOD01000006.1"/>
</dbReference>
<dbReference type="EMBL" id="VUOD01000006">
    <property type="protein sequence ID" value="KAA2284459.1"/>
    <property type="molecule type" value="Genomic_DNA"/>
</dbReference>
<name>A0A5B2Z8Z0_9GAMM</name>
<dbReference type="InterPro" id="IPR036249">
    <property type="entry name" value="Thioredoxin-like_sf"/>
</dbReference>
<gene>
    <name evidence="4" type="ORF">F0415_09035</name>
</gene>
<dbReference type="InterPro" id="IPR040079">
    <property type="entry name" value="Glutathione_S-Trfase"/>
</dbReference>
<dbReference type="GO" id="GO:0016740">
    <property type="term" value="F:transferase activity"/>
    <property type="evidence" value="ECO:0007669"/>
    <property type="project" value="UniProtKB-KW"/>
</dbReference>
<dbReference type="SUPFAM" id="SSF47616">
    <property type="entry name" value="GST C-terminal domain-like"/>
    <property type="match status" value="1"/>
</dbReference>
<protein>
    <submittedName>
        <fullName evidence="4">Glutathione S-transferase family protein</fullName>
    </submittedName>
</protein>
<dbReference type="AlphaFoldDB" id="A0A5B2Z8Z0"/>
<evidence type="ECO:0000259" key="2">
    <source>
        <dbReference type="PROSITE" id="PS50404"/>
    </source>
</evidence>
<dbReference type="CDD" id="cd03188">
    <property type="entry name" value="GST_C_Beta"/>
    <property type="match status" value="1"/>
</dbReference>
<dbReference type="PANTHER" id="PTHR44051:SF21">
    <property type="entry name" value="GLUTATHIONE S-TRANSFERASE FAMILY PROTEIN"/>
    <property type="match status" value="1"/>
</dbReference>
<proteinExistence type="inferred from homology"/>
<comment type="similarity">
    <text evidence="1">Belongs to the GST superfamily.</text>
</comment>
<sequence>MYTLYYAPGAASMVVHWLLIEFGARHELRRLDLEARDQKRPEYLALNPRGVVPTLLVHGEPLTESAALVLHLADAHPSFGMAPEPGSIERGRYYQWVLFLANTVMPAFRTWWYPHEAPGGPEAAKADAERRIHEAWDHIEAHLARRGPYLLGPSVCAADFLLTMLMRWSRRMARPATEWPQLAAHAQRMKARPSFRTLYEREGLTEWA</sequence>
<accession>A0A5B2Z8Z0</accession>
<dbReference type="SFLD" id="SFLDG00358">
    <property type="entry name" value="Main_(cytGST)"/>
    <property type="match status" value="1"/>
</dbReference>
<evidence type="ECO:0000256" key="1">
    <source>
        <dbReference type="RuleBase" id="RU003494"/>
    </source>
</evidence>
<dbReference type="Gene3D" id="1.20.1050.10">
    <property type="match status" value="1"/>
</dbReference>
<evidence type="ECO:0000313" key="5">
    <source>
        <dbReference type="Proteomes" id="UP000322165"/>
    </source>
</evidence>
<keyword evidence="5" id="KW-1185">Reference proteome</keyword>
<dbReference type="PANTHER" id="PTHR44051">
    <property type="entry name" value="GLUTATHIONE S-TRANSFERASE-RELATED"/>
    <property type="match status" value="1"/>
</dbReference>
<dbReference type="Gene3D" id="3.40.30.10">
    <property type="entry name" value="Glutaredoxin"/>
    <property type="match status" value="1"/>
</dbReference>
<organism evidence="4 5">
    <name type="scientific">Arenimonas fontis</name>
    <dbReference type="NCBI Taxonomy" id="2608255"/>
    <lineage>
        <taxon>Bacteria</taxon>
        <taxon>Pseudomonadati</taxon>
        <taxon>Pseudomonadota</taxon>
        <taxon>Gammaproteobacteria</taxon>
        <taxon>Lysobacterales</taxon>
        <taxon>Lysobacteraceae</taxon>
        <taxon>Arenimonas</taxon>
    </lineage>
</organism>
<dbReference type="InterPro" id="IPR036282">
    <property type="entry name" value="Glutathione-S-Trfase_C_sf"/>
</dbReference>
<feature type="domain" description="GST N-terminal" evidence="2">
    <location>
        <begin position="1"/>
        <end position="80"/>
    </location>
</feature>
<dbReference type="InterPro" id="IPR004045">
    <property type="entry name" value="Glutathione_S-Trfase_N"/>
</dbReference>
<reference evidence="4 5" key="2">
    <citation type="submission" date="2019-09" db="EMBL/GenBank/DDBJ databases">
        <authorList>
            <person name="Mazur A."/>
        </authorList>
    </citation>
    <scope>NUCLEOTIDE SEQUENCE [LARGE SCALE GENOMIC DNA]</scope>
    <source>
        <strain evidence="4 5">3729k</strain>
    </source>
</reference>
<dbReference type="Pfam" id="PF00043">
    <property type="entry name" value="GST_C"/>
    <property type="match status" value="1"/>
</dbReference>